<evidence type="ECO:0000256" key="11">
    <source>
        <dbReference type="ARBA" id="ARBA00023264"/>
    </source>
</evidence>
<dbReference type="Pfam" id="PF13396">
    <property type="entry name" value="PLDc_N"/>
    <property type="match status" value="1"/>
</dbReference>
<keyword evidence="16" id="KW-1185">Reference proteome</keyword>
<sequence>MKPHIQLTLLVLLGIAFLGVFLLPLSFMFQLIFALFYIGAILVISFYIILERRSSTNTLVWILLILLLPIVGYFFYIYSGQLSRQGILFQDKRKKAHEVFNEEEPETGKKDIRPLNGPQERIRKIVESYAQTPLRNENHVKILTNGQEAFPEIMEKLKQAKSFIHMEYYLFNSDETGREMKEILKQKAQEGVTVRLLYDSAGSLKLKKKDVKDMQEAGIEVHVFLPIASGLATQTFNFRNHRKIIVIDNEVGFVGGMNVGDEYHGISEEFPDWRDTHMVLRGAAVKDLHLIFLVDWWYITDENLVEQYSTEAIPEPDHSNTNTQVVPSGPHNEHQIMRDVYTTLIHSAKKSVKIATPYFVPSREIHTALRIAAQQGLDVKLLIPKPSDNWLTYYAGHSYFPELLEDGIQIYLYEKDFMHHKIMIIDDETASIGTANMDLRSFYLNFEVNMILYGGEPVDKLIENYYKDLEESSEVIYNEFAKRKTSEKWKEAFARLFAPLL</sequence>
<protein>
    <recommendedName>
        <fullName evidence="12 13">Cardiolipin synthase</fullName>
        <shortName evidence="12">CL synthase</shortName>
        <ecNumber evidence="12 13">2.7.8.-</ecNumber>
    </recommendedName>
</protein>
<dbReference type="CDD" id="cd09110">
    <property type="entry name" value="PLDc_CLS_1"/>
    <property type="match status" value="1"/>
</dbReference>
<dbReference type="eggNOG" id="COG1502">
    <property type="taxonomic scope" value="Bacteria"/>
</dbReference>
<evidence type="ECO:0000256" key="4">
    <source>
        <dbReference type="ARBA" id="ARBA00022679"/>
    </source>
</evidence>
<keyword evidence="10 12" id="KW-0594">Phospholipid biosynthesis</keyword>
<keyword evidence="11 12" id="KW-1208">Phospholipid metabolism</keyword>
<organism evidence="15 16">
    <name type="scientific">Pontibacillus chungwhensis BH030062</name>
    <dbReference type="NCBI Taxonomy" id="1385513"/>
    <lineage>
        <taxon>Bacteria</taxon>
        <taxon>Bacillati</taxon>
        <taxon>Bacillota</taxon>
        <taxon>Bacilli</taxon>
        <taxon>Bacillales</taxon>
        <taxon>Bacillaceae</taxon>
        <taxon>Pontibacillus</taxon>
    </lineage>
</organism>
<gene>
    <name evidence="15" type="ORF">N780_10290</name>
</gene>
<keyword evidence="8 12" id="KW-0443">Lipid metabolism</keyword>
<dbReference type="InterPro" id="IPR001736">
    <property type="entry name" value="PLipase_D/transphosphatidylase"/>
</dbReference>
<evidence type="ECO:0000256" key="8">
    <source>
        <dbReference type="ARBA" id="ARBA00023098"/>
    </source>
</evidence>
<dbReference type="Proteomes" id="UP000030153">
    <property type="component" value="Unassembled WGS sequence"/>
</dbReference>
<dbReference type="SUPFAM" id="SSF56024">
    <property type="entry name" value="Phospholipase D/nuclease"/>
    <property type="match status" value="2"/>
</dbReference>
<dbReference type="HAMAP" id="MF_01916">
    <property type="entry name" value="Cardiolipin_synth_Cls"/>
    <property type="match status" value="1"/>
</dbReference>
<dbReference type="PANTHER" id="PTHR21248">
    <property type="entry name" value="CARDIOLIPIN SYNTHASE"/>
    <property type="match status" value="1"/>
</dbReference>
<dbReference type="AlphaFoldDB" id="A0A0A2UT04"/>
<feature type="transmembrane region" description="Helical" evidence="12">
    <location>
        <begin position="31"/>
        <end position="50"/>
    </location>
</feature>
<dbReference type="RefSeq" id="WP_036787901.1">
    <property type="nucleotide sequence ID" value="NZ_AVBG01000027.1"/>
</dbReference>
<keyword evidence="2 12" id="KW-1003">Cell membrane</keyword>
<dbReference type="InterPro" id="IPR030874">
    <property type="entry name" value="Cardiolipin_synth_Firmi"/>
</dbReference>
<comment type="similarity">
    <text evidence="12">Belongs to the phospholipase D family. Cardiolipin synthase subfamily.</text>
</comment>
<evidence type="ECO:0000259" key="14">
    <source>
        <dbReference type="PROSITE" id="PS50035"/>
    </source>
</evidence>
<keyword evidence="7 12" id="KW-1133">Transmembrane helix</keyword>
<dbReference type="Pfam" id="PF13091">
    <property type="entry name" value="PLDc_2"/>
    <property type="match status" value="2"/>
</dbReference>
<feature type="active site" evidence="12">
    <location>
        <position position="243"/>
    </location>
</feature>
<name>A0A0A2UT04_9BACI</name>
<evidence type="ECO:0000256" key="7">
    <source>
        <dbReference type="ARBA" id="ARBA00022989"/>
    </source>
</evidence>
<feature type="active site" evidence="12">
    <location>
        <position position="248"/>
    </location>
</feature>
<feature type="domain" description="PLD phosphodiesterase" evidence="14">
    <location>
        <begin position="414"/>
        <end position="441"/>
    </location>
</feature>
<keyword evidence="4 12" id="KW-0808">Transferase</keyword>
<dbReference type="InterPro" id="IPR022924">
    <property type="entry name" value="Cardiolipin_synthase"/>
</dbReference>
<evidence type="ECO:0000256" key="13">
    <source>
        <dbReference type="NCBIfam" id="TIGR04265"/>
    </source>
</evidence>
<feature type="domain" description="PLD phosphodiesterase" evidence="14">
    <location>
        <begin position="236"/>
        <end position="263"/>
    </location>
</feature>
<keyword evidence="9 12" id="KW-0472">Membrane</keyword>
<feature type="transmembrane region" description="Helical" evidence="12">
    <location>
        <begin position="7"/>
        <end position="25"/>
    </location>
</feature>
<evidence type="ECO:0000256" key="12">
    <source>
        <dbReference type="HAMAP-Rule" id="MF_01916"/>
    </source>
</evidence>
<dbReference type="Gene3D" id="3.30.870.10">
    <property type="entry name" value="Endonuclease Chain A"/>
    <property type="match status" value="2"/>
</dbReference>
<feature type="active site" evidence="12">
    <location>
        <position position="419"/>
    </location>
</feature>
<evidence type="ECO:0000256" key="2">
    <source>
        <dbReference type="ARBA" id="ARBA00022475"/>
    </source>
</evidence>
<dbReference type="STRING" id="1385513.N780_10290"/>
<dbReference type="CDD" id="cd09112">
    <property type="entry name" value="PLDc_CLS_2"/>
    <property type="match status" value="1"/>
</dbReference>
<comment type="subcellular location">
    <subcellularLocation>
        <location evidence="1 12">Cell membrane</location>
        <topology evidence="1 12">Multi-pass membrane protein</topology>
    </subcellularLocation>
</comment>
<comment type="function">
    <text evidence="12">Catalyzes the reversible phosphatidyl group transfer from one phosphatidylglycerol molecule to another to form cardiolipin (CL) (diphosphatidylglycerol) and glycerol.</text>
</comment>
<dbReference type="InterPro" id="IPR027379">
    <property type="entry name" value="CLS_N"/>
</dbReference>
<dbReference type="GO" id="GO:0008808">
    <property type="term" value="F:cardiolipin synthase activity"/>
    <property type="evidence" value="ECO:0007669"/>
    <property type="project" value="UniProtKB-UniRule"/>
</dbReference>
<dbReference type="OrthoDB" id="9762009at2"/>
<dbReference type="PROSITE" id="PS50035">
    <property type="entry name" value="PLD"/>
    <property type="match status" value="2"/>
</dbReference>
<feature type="active site" evidence="12">
    <location>
        <position position="426"/>
    </location>
</feature>
<evidence type="ECO:0000256" key="3">
    <source>
        <dbReference type="ARBA" id="ARBA00022516"/>
    </source>
</evidence>
<dbReference type="GO" id="GO:0032049">
    <property type="term" value="P:cardiolipin biosynthetic process"/>
    <property type="evidence" value="ECO:0007669"/>
    <property type="project" value="UniProtKB-UniRule"/>
</dbReference>
<dbReference type="FunFam" id="3.30.870.10:FF:000014">
    <property type="entry name" value="Cardiolipin synthase"/>
    <property type="match status" value="1"/>
</dbReference>
<feature type="active site" evidence="12">
    <location>
        <position position="241"/>
    </location>
</feature>
<evidence type="ECO:0000256" key="5">
    <source>
        <dbReference type="ARBA" id="ARBA00022692"/>
    </source>
</evidence>
<reference evidence="15 16" key="1">
    <citation type="submission" date="2013-08" db="EMBL/GenBank/DDBJ databases">
        <title>Genome of Pontibacillus chungwhensis.</title>
        <authorList>
            <person name="Wang Q."/>
            <person name="Wang G."/>
        </authorList>
    </citation>
    <scope>NUCLEOTIDE SEQUENCE [LARGE SCALE GENOMIC DNA]</scope>
    <source>
        <strain evidence="15 16">BH030062</strain>
    </source>
</reference>
<proteinExistence type="inferred from homology"/>
<evidence type="ECO:0000256" key="6">
    <source>
        <dbReference type="ARBA" id="ARBA00022737"/>
    </source>
</evidence>
<dbReference type="PANTHER" id="PTHR21248:SF20">
    <property type="entry name" value="CARDIOLIPIN SYNTHASE YWIE-RELATED"/>
    <property type="match status" value="1"/>
</dbReference>
<dbReference type="NCBIfam" id="TIGR04265">
    <property type="entry name" value="bac_cardiolipin"/>
    <property type="match status" value="1"/>
</dbReference>
<dbReference type="EC" id="2.7.8.-" evidence="12 13"/>
<feature type="active site" evidence="12">
    <location>
        <position position="421"/>
    </location>
</feature>
<keyword evidence="6" id="KW-0677">Repeat</keyword>
<comment type="caution">
    <text evidence="15">The sequence shown here is derived from an EMBL/GenBank/DDBJ whole genome shotgun (WGS) entry which is preliminary data.</text>
</comment>
<keyword evidence="5 12" id="KW-0812">Transmembrane</keyword>
<comment type="catalytic activity">
    <reaction evidence="12">
        <text>2 a 1,2-diacyl-sn-glycero-3-phospho-(1'-sn-glycerol) = a cardiolipin + glycerol</text>
        <dbReference type="Rhea" id="RHEA:31451"/>
        <dbReference type="ChEBI" id="CHEBI:17754"/>
        <dbReference type="ChEBI" id="CHEBI:62237"/>
        <dbReference type="ChEBI" id="CHEBI:64716"/>
    </reaction>
</comment>
<evidence type="ECO:0000313" key="16">
    <source>
        <dbReference type="Proteomes" id="UP000030153"/>
    </source>
</evidence>
<accession>A0A0A2UT04</accession>
<evidence type="ECO:0000313" key="15">
    <source>
        <dbReference type="EMBL" id="KGP89641.1"/>
    </source>
</evidence>
<evidence type="ECO:0000256" key="1">
    <source>
        <dbReference type="ARBA" id="ARBA00004651"/>
    </source>
</evidence>
<evidence type="ECO:0000256" key="10">
    <source>
        <dbReference type="ARBA" id="ARBA00023209"/>
    </source>
</evidence>
<evidence type="ECO:0000256" key="9">
    <source>
        <dbReference type="ARBA" id="ARBA00023136"/>
    </source>
</evidence>
<feature type="transmembrane region" description="Helical" evidence="12">
    <location>
        <begin position="59"/>
        <end position="78"/>
    </location>
</feature>
<dbReference type="GO" id="GO:0005886">
    <property type="term" value="C:plasma membrane"/>
    <property type="evidence" value="ECO:0007669"/>
    <property type="project" value="UniProtKB-SubCell"/>
</dbReference>
<keyword evidence="3 12" id="KW-0444">Lipid biosynthesis</keyword>
<dbReference type="InterPro" id="IPR025202">
    <property type="entry name" value="PLD-like_dom"/>
</dbReference>
<dbReference type="EMBL" id="AVBG01000027">
    <property type="protein sequence ID" value="KGP89641.1"/>
    <property type="molecule type" value="Genomic_DNA"/>
</dbReference>
<dbReference type="SMART" id="SM00155">
    <property type="entry name" value="PLDc"/>
    <property type="match status" value="2"/>
</dbReference>